<comment type="caution">
    <text evidence="1">The sequence shown here is derived from an EMBL/GenBank/DDBJ whole genome shotgun (WGS) entry which is preliminary data.</text>
</comment>
<proteinExistence type="predicted"/>
<dbReference type="AlphaFoldDB" id="I0SEW5"/>
<organism evidence="1 2">
    <name type="scientific">Streptococcus anginosus subsp. whileyi CCUG 39159</name>
    <dbReference type="NCBI Taxonomy" id="1095729"/>
    <lineage>
        <taxon>Bacteria</taxon>
        <taxon>Bacillati</taxon>
        <taxon>Bacillota</taxon>
        <taxon>Bacilli</taxon>
        <taxon>Lactobacillales</taxon>
        <taxon>Streptococcaceae</taxon>
        <taxon>Streptococcus</taxon>
        <taxon>Streptococcus anginosus group</taxon>
    </lineage>
</organism>
<evidence type="ECO:0000313" key="2">
    <source>
        <dbReference type="Proteomes" id="UP000003245"/>
    </source>
</evidence>
<sequence length="37" mass="4144">MDSSPFYRLFAIFNLLTESLALPPFNTDYTTSNGEVA</sequence>
<protein>
    <submittedName>
        <fullName evidence="1">Uncharacterized protein</fullName>
    </submittedName>
</protein>
<evidence type="ECO:0000313" key="1">
    <source>
        <dbReference type="EMBL" id="EID21918.1"/>
    </source>
</evidence>
<gene>
    <name evidence="1" type="ORF">HMPREF1043_0760</name>
</gene>
<reference evidence="1 2" key="1">
    <citation type="submission" date="2012-01" db="EMBL/GenBank/DDBJ databases">
        <authorList>
            <person name="Harkins D.M."/>
            <person name="Madupu R."/>
            <person name="Durkin A.S."/>
            <person name="Torralba M."/>
            <person name="Methe B."/>
            <person name="Sutton G.G."/>
            <person name="Nelson K.E."/>
        </authorList>
    </citation>
    <scope>NUCLEOTIDE SEQUENCE [LARGE SCALE GENOMIC DNA]</scope>
    <source>
        <strain evidence="1 2">CCUG 39159</strain>
    </source>
</reference>
<dbReference type="EMBL" id="AICP01000038">
    <property type="protein sequence ID" value="EID21918.1"/>
    <property type="molecule type" value="Genomic_DNA"/>
</dbReference>
<keyword evidence="2" id="KW-1185">Reference proteome</keyword>
<dbReference type="PATRIC" id="fig|1095729.3.peg.1016"/>
<accession>I0SEW5</accession>
<name>I0SEW5_STRAP</name>
<dbReference type="Proteomes" id="UP000003245">
    <property type="component" value="Unassembled WGS sequence"/>
</dbReference>